<dbReference type="GO" id="GO:0006032">
    <property type="term" value="P:chitin catabolic process"/>
    <property type="evidence" value="ECO:0007669"/>
    <property type="project" value="TreeGrafter"/>
</dbReference>
<dbReference type="PANTHER" id="PTHR11177:SF317">
    <property type="entry name" value="CHITINASE 12-RELATED"/>
    <property type="match status" value="1"/>
</dbReference>
<dbReference type="EMBL" id="JOUE01000003">
    <property type="protein sequence ID" value="KFJ43607.1"/>
    <property type="molecule type" value="Genomic_DNA"/>
</dbReference>
<sequence>MGYWENWKPGLISGDYKGSAEDVAPYTHILYSFLTLDSSPNPENPANKAWSSGHINESMAGADVLSVMGNYENAWDNNSNWQRVRIDSLIDLTHANGGKFIWAIGGWSDLQQTISADQVDAFVDEVIELLKLGGDGVDFDWEHLSQLADGSPNPNKDQQLATLAKTLKTLRERLDAEGMSDKQIGYTTRFNAFFESSKAHGFASDFNSDGEGIAIDKWLKDNGSSLDQVVNWVNIMAYDVGPNDMPNGKTWTKDVYTDMLKSFSEYVNPSLVVLGFEPGGQAASGEWEGLTLDKEMIDYVSDNNYGGSMFWAVNQVAMNTASTYYQNVVTGENVNELATYSKEVFSEE</sequence>
<comment type="caution">
    <text evidence="4">The sequence shown here is derived from an EMBL/GenBank/DDBJ whole genome shotgun (WGS) entry which is preliminary data.</text>
</comment>
<dbReference type="EC" id="3.2.1.14" evidence="2"/>
<dbReference type="AlphaFoldDB" id="A0AAW3DDU9"/>
<organism evidence="4 5">
    <name type="scientific">Francisella philomiragia</name>
    <dbReference type="NCBI Taxonomy" id="28110"/>
    <lineage>
        <taxon>Bacteria</taxon>
        <taxon>Pseudomonadati</taxon>
        <taxon>Pseudomonadota</taxon>
        <taxon>Gammaproteobacteria</taxon>
        <taxon>Thiotrichales</taxon>
        <taxon>Francisellaceae</taxon>
        <taxon>Francisella</taxon>
    </lineage>
</organism>
<proteinExistence type="predicted"/>
<reference evidence="4 5" key="1">
    <citation type="submission" date="2014-04" db="EMBL/GenBank/DDBJ databases">
        <authorList>
            <person name="Bishop-Lilly K.A."/>
            <person name="Broomall S.M."/>
            <person name="Chain P.S."/>
            <person name="Chertkov O."/>
            <person name="Coyne S.R."/>
            <person name="Daligault H.E."/>
            <person name="Davenport K.W."/>
            <person name="Erkkila T."/>
            <person name="Frey K.G."/>
            <person name="Gibbons H.S."/>
            <person name="Gu W."/>
            <person name="Jaissle J."/>
            <person name="Johnson S.L."/>
            <person name="Koroleva G.I."/>
            <person name="Ladner J.T."/>
            <person name="Lo C.-C."/>
            <person name="Minogue T.D."/>
            <person name="Munk C."/>
            <person name="Palacios G.F."/>
            <person name="Redden C.L."/>
            <person name="Rosenzweig C.N."/>
            <person name="Scholz M.B."/>
            <person name="Teshima H."/>
            <person name="Xu Y."/>
        </authorList>
    </citation>
    <scope>NUCLEOTIDE SEQUENCE [LARGE SCALE GENOMIC DNA]</scope>
    <source>
        <strain evidence="4 5">FAJ</strain>
    </source>
</reference>
<dbReference type="PROSITE" id="PS51910">
    <property type="entry name" value="GH18_2"/>
    <property type="match status" value="1"/>
</dbReference>
<dbReference type="GO" id="GO:0005975">
    <property type="term" value="P:carbohydrate metabolic process"/>
    <property type="evidence" value="ECO:0007669"/>
    <property type="project" value="InterPro"/>
</dbReference>
<evidence type="ECO:0000313" key="4">
    <source>
        <dbReference type="EMBL" id="KFJ43607.1"/>
    </source>
</evidence>
<evidence type="ECO:0000256" key="2">
    <source>
        <dbReference type="ARBA" id="ARBA00012729"/>
    </source>
</evidence>
<dbReference type="SMART" id="SM00636">
    <property type="entry name" value="Glyco_18"/>
    <property type="match status" value="1"/>
</dbReference>
<dbReference type="Pfam" id="PF00704">
    <property type="entry name" value="Glyco_hydro_18"/>
    <property type="match status" value="1"/>
</dbReference>
<dbReference type="PANTHER" id="PTHR11177">
    <property type="entry name" value="CHITINASE"/>
    <property type="match status" value="1"/>
</dbReference>
<dbReference type="InterPro" id="IPR011583">
    <property type="entry name" value="Chitinase_II/V-like_cat"/>
</dbReference>
<name>A0AAW3DDU9_9GAMM</name>
<dbReference type="SUPFAM" id="SSF51445">
    <property type="entry name" value="(Trans)glycosidases"/>
    <property type="match status" value="1"/>
</dbReference>
<feature type="domain" description="GH18" evidence="3">
    <location>
        <begin position="1"/>
        <end position="328"/>
    </location>
</feature>
<dbReference type="InterPro" id="IPR050314">
    <property type="entry name" value="Glycosyl_Hydrlase_18"/>
</dbReference>
<dbReference type="GO" id="GO:0008061">
    <property type="term" value="F:chitin binding"/>
    <property type="evidence" value="ECO:0007669"/>
    <property type="project" value="InterPro"/>
</dbReference>
<dbReference type="GO" id="GO:0005576">
    <property type="term" value="C:extracellular region"/>
    <property type="evidence" value="ECO:0007669"/>
    <property type="project" value="TreeGrafter"/>
</dbReference>
<dbReference type="Gene3D" id="3.20.20.80">
    <property type="entry name" value="Glycosidases"/>
    <property type="match status" value="1"/>
</dbReference>
<accession>A0AAW3DDU9</accession>
<evidence type="ECO:0000256" key="1">
    <source>
        <dbReference type="ARBA" id="ARBA00000822"/>
    </source>
</evidence>
<gene>
    <name evidence="4" type="ORF">DR78_1501</name>
</gene>
<dbReference type="Proteomes" id="UP000029117">
    <property type="component" value="Unassembled WGS sequence"/>
</dbReference>
<dbReference type="InterPro" id="IPR001223">
    <property type="entry name" value="Glyco_hydro18_cat"/>
</dbReference>
<protein>
    <recommendedName>
        <fullName evidence="2">chitinase</fullName>
        <ecNumber evidence="2">3.2.1.14</ecNumber>
    </recommendedName>
</protein>
<dbReference type="InterPro" id="IPR017853">
    <property type="entry name" value="GH"/>
</dbReference>
<comment type="catalytic activity">
    <reaction evidence="1">
        <text>Random endo-hydrolysis of N-acetyl-beta-D-glucosaminide (1-&gt;4)-beta-linkages in chitin and chitodextrins.</text>
        <dbReference type="EC" id="3.2.1.14"/>
    </reaction>
</comment>
<dbReference type="GO" id="GO:0008843">
    <property type="term" value="F:endochitinase activity"/>
    <property type="evidence" value="ECO:0007669"/>
    <property type="project" value="UniProtKB-EC"/>
</dbReference>
<evidence type="ECO:0000259" key="3">
    <source>
        <dbReference type="PROSITE" id="PS51910"/>
    </source>
</evidence>
<evidence type="ECO:0000313" key="5">
    <source>
        <dbReference type="Proteomes" id="UP000029117"/>
    </source>
</evidence>
<keyword evidence="4" id="KW-0378">Hydrolase</keyword>